<name>A0A9P1END0_CUSEU</name>
<dbReference type="Proteomes" id="UP001152484">
    <property type="component" value="Unassembled WGS sequence"/>
</dbReference>
<gene>
    <name evidence="2" type="ORF">CEURO_LOCUS22448</name>
</gene>
<keyword evidence="3" id="KW-1185">Reference proteome</keyword>
<evidence type="ECO:0000259" key="1">
    <source>
        <dbReference type="Pfam" id="PF24758"/>
    </source>
</evidence>
<proteinExistence type="predicted"/>
<dbReference type="Pfam" id="PF24758">
    <property type="entry name" value="LRR_At5g56370"/>
    <property type="match status" value="1"/>
</dbReference>
<dbReference type="InterPro" id="IPR055411">
    <property type="entry name" value="LRR_FXL15/At3g58940/PEG3-like"/>
</dbReference>
<dbReference type="InterPro" id="IPR050232">
    <property type="entry name" value="FBL13/AtMIF1-like"/>
</dbReference>
<protein>
    <recommendedName>
        <fullName evidence="1">F-box/LRR-repeat protein 15/At3g58940/PEG3-like LRR domain-containing protein</fullName>
    </recommendedName>
</protein>
<dbReference type="SUPFAM" id="SSF52047">
    <property type="entry name" value="RNI-like"/>
    <property type="match status" value="1"/>
</dbReference>
<dbReference type="PANTHER" id="PTHR31900:SF30">
    <property type="entry name" value="SUPERFAMILY PROTEIN, PUTATIVE-RELATED"/>
    <property type="match status" value="1"/>
</dbReference>
<feature type="domain" description="F-box/LRR-repeat protein 15/At3g58940/PEG3-like LRR" evidence="1">
    <location>
        <begin position="127"/>
        <end position="245"/>
    </location>
</feature>
<evidence type="ECO:0000313" key="2">
    <source>
        <dbReference type="EMBL" id="CAH9119692.1"/>
    </source>
</evidence>
<reference evidence="2" key="1">
    <citation type="submission" date="2022-07" db="EMBL/GenBank/DDBJ databases">
        <authorList>
            <person name="Macas J."/>
            <person name="Novak P."/>
            <person name="Neumann P."/>
        </authorList>
    </citation>
    <scope>NUCLEOTIDE SEQUENCE</scope>
</reference>
<dbReference type="AlphaFoldDB" id="A0A9P1END0"/>
<accession>A0A9P1END0</accession>
<organism evidence="2 3">
    <name type="scientific">Cuscuta europaea</name>
    <name type="common">European dodder</name>
    <dbReference type="NCBI Taxonomy" id="41803"/>
    <lineage>
        <taxon>Eukaryota</taxon>
        <taxon>Viridiplantae</taxon>
        <taxon>Streptophyta</taxon>
        <taxon>Embryophyta</taxon>
        <taxon>Tracheophyta</taxon>
        <taxon>Spermatophyta</taxon>
        <taxon>Magnoliopsida</taxon>
        <taxon>eudicotyledons</taxon>
        <taxon>Gunneridae</taxon>
        <taxon>Pentapetalae</taxon>
        <taxon>asterids</taxon>
        <taxon>lamiids</taxon>
        <taxon>Solanales</taxon>
        <taxon>Convolvulaceae</taxon>
        <taxon>Cuscuteae</taxon>
        <taxon>Cuscuta</taxon>
        <taxon>Cuscuta subgen. Cuscuta</taxon>
    </lineage>
</organism>
<comment type="caution">
    <text evidence="2">The sequence shown here is derived from an EMBL/GenBank/DDBJ whole genome shotgun (WGS) entry which is preliminary data.</text>
</comment>
<dbReference type="PANTHER" id="PTHR31900">
    <property type="entry name" value="F-BOX/RNI SUPERFAMILY PROTEIN-RELATED"/>
    <property type="match status" value="1"/>
</dbReference>
<sequence>MQATRSMDRFSELPSKILDKILGLLAIQEAARMAILYNFWREMWFNLRDLNFDCNFFHYIERKYSSAHSDVMTKTTKSEMINSDVLTSAGMHIVNKVLMQHHGHIRKFEFSFIHHGRSSITSRAFDIDQWLLLITRKGVEQLDIRFLGEKDEYSLPKCIFSCPTLERLWIQGVSVEPLNMPCIFPNATSLAFVNVKFEPNDALDCRVNVPTLERLLLIGCDNMFSFNITAPKLCDLKIHSCWYEECSGFLPVHLDLGSVRTLDLDALSLKKFVEDFPSSGPQLQPHELNVEYLYLSNPYNEDDASSAFIHLLKLCPKSHEIYMDMAFVEALRDCLGTKSENSKELYRVAKTHNLLHTLSIDFFDACENYLPLVKGLLSSFPTLVKFVINNLNSEFHKQILELPRNVEMEVVNFEY</sequence>
<evidence type="ECO:0000313" key="3">
    <source>
        <dbReference type="Proteomes" id="UP001152484"/>
    </source>
</evidence>
<dbReference type="EMBL" id="CAMAPE010000080">
    <property type="protein sequence ID" value="CAH9119692.1"/>
    <property type="molecule type" value="Genomic_DNA"/>
</dbReference>
<dbReference type="OrthoDB" id="1267353at2759"/>